<dbReference type="InterPro" id="IPR050049">
    <property type="entry name" value="Dodecin_bact"/>
</dbReference>
<accession>A0A317T6G2</accession>
<dbReference type="RefSeq" id="WP_110024115.1">
    <property type="nucleotide sequence ID" value="NZ_PDNZ01000008.1"/>
</dbReference>
<dbReference type="PANTHER" id="PTHR39324">
    <property type="entry name" value="CALCIUM DODECIN"/>
    <property type="match status" value="1"/>
</dbReference>
<dbReference type="Proteomes" id="UP000246278">
    <property type="component" value="Unassembled WGS sequence"/>
</dbReference>
<dbReference type="Pfam" id="PF07311">
    <property type="entry name" value="Dodecin"/>
    <property type="match status" value="1"/>
</dbReference>
<dbReference type="Gene3D" id="3.30.1660.10">
    <property type="entry name" value="Flavin-binding protein dodecin"/>
    <property type="match status" value="1"/>
</dbReference>
<dbReference type="InterPro" id="IPR025543">
    <property type="entry name" value="Dodecin-like"/>
</dbReference>
<dbReference type="InterPro" id="IPR009923">
    <property type="entry name" value="Dodecin"/>
</dbReference>
<keyword evidence="2" id="KW-1185">Reference proteome</keyword>
<dbReference type="PANTHER" id="PTHR39324:SF1">
    <property type="entry name" value="CALCIUM DODECIN"/>
    <property type="match status" value="1"/>
</dbReference>
<evidence type="ECO:0000313" key="1">
    <source>
        <dbReference type="EMBL" id="PWW81327.1"/>
    </source>
</evidence>
<dbReference type="EMBL" id="PDNZ01000008">
    <property type="protein sequence ID" value="PWW81327.1"/>
    <property type="molecule type" value="Genomic_DNA"/>
</dbReference>
<name>A0A317T6G2_9CHLB</name>
<evidence type="ECO:0000313" key="2">
    <source>
        <dbReference type="Proteomes" id="UP000246278"/>
    </source>
</evidence>
<dbReference type="AlphaFoldDB" id="A0A317T6G2"/>
<protein>
    <recommendedName>
        <fullName evidence="3">Dodecin domain-containing protein</fullName>
    </recommendedName>
</protein>
<dbReference type="OrthoDB" id="1525133at2"/>
<gene>
    <name evidence="1" type="ORF">CR164_11350</name>
</gene>
<dbReference type="NCBIfam" id="NF043052">
    <property type="entry name" value="DodecBact"/>
    <property type="match status" value="1"/>
</dbReference>
<proteinExistence type="predicted"/>
<dbReference type="SUPFAM" id="SSF89807">
    <property type="entry name" value="Dodecin-like"/>
    <property type="match status" value="1"/>
</dbReference>
<dbReference type="InterPro" id="IPR036694">
    <property type="entry name" value="Dodecin-like_sf"/>
</dbReference>
<evidence type="ECO:0008006" key="3">
    <source>
        <dbReference type="Google" id="ProtNLM"/>
    </source>
</evidence>
<reference evidence="2" key="1">
    <citation type="submission" date="2017-10" db="EMBL/GenBank/DDBJ databases">
        <authorList>
            <person name="Gaisin V.A."/>
            <person name="Rysina M.S."/>
            <person name="Grouzdev D.S."/>
        </authorList>
    </citation>
    <scope>NUCLEOTIDE SEQUENCE [LARGE SCALE GENOMIC DNA]</scope>
    <source>
        <strain evidence="2">V1</strain>
    </source>
</reference>
<sequence>MNTPHVYKKIELVGSSQKNIEDAVNNAVERAAETIRHIRWVEVVETRCHVEENRIAYWQVTVRLGFTLEEE</sequence>
<comment type="caution">
    <text evidence="1">The sequence shown here is derived from an EMBL/GenBank/DDBJ whole genome shotgun (WGS) entry which is preliminary data.</text>
</comment>
<organism evidence="1 2">
    <name type="scientific">Prosthecochloris marina</name>
    <dbReference type="NCBI Taxonomy" id="2017681"/>
    <lineage>
        <taxon>Bacteria</taxon>
        <taxon>Pseudomonadati</taxon>
        <taxon>Chlorobiota</taxon>
        <taxon>Chlorobiia</taxon>
        <taxon>Chlorobiales</taxon>
        <taxon>Chlorobiaceae</taxon>
        <taxon>Prosthecochloris</taxon>
    </lineage>
</organism>